<evidence type="ECO:0000313" key="11">
    <source>
        <dbReference type="Proteomes" id="UP000240624"/>
    </source>
</evidence>
<dbReference type="Proteomes" id="UP000240624">
    <property type="component" value="Unassembled WGS sequence"/>
</dbReference>
<evidence type="ECO:0000313" key="9">
    <source>
        <dbReference type="EMBL" id="SLN54854.1"/>
    </source>
</evidence>
<evidence type="ECO:0000256" key="5">
    <source>
        <dbReference type="ARBA" id="ARBA00023136"/>
    </source>
</evidence>
<evidence type="ECO:0000256" key="1">
    <source>
        <dbReference type="ARBA" id="ARBA00004141"/>
    </source>
</evidence>
<dbReference type="SUPFAM" id="SSF103481">
    <property type="entry name" value="Multidrug resistance efflux transporter EmrE"/>
    <property type="match status" value="1"/>
</dbReference>
<evidence type="ECO:0000256" key="3">
    <source>
        <dbReference type="ARBA" id="ARBA00022692"/>
    </source>
</evidence>
<sequence>MALKLGLLVLLGLLWSVRLSAIKAAGLAGIPVHVLVVVAAFGIAAFYSIRAVWSRDWPPIDRGVLGFYALSGTLGFLAPFALESAVAPNLPVFLFVVIIATMPIVTLGISILIGIERLRALPILAVMLGFVGAIAILWDTGRADLSEQSNAWWVAAGFGVPMLYAINTVFVAARWPSRAGPVHVAHAQALIVAATVLVGSSASGAITDWRLAGLDLPALGLIVFGEGLALLVYLRIARDYGATYVSLANYVSMIFAAMLGAVWFGDRLTPLSICAAIVIVVAVALYQRYGQKAYVDREPVELAIKLPK</sequence>
<evidence type="ECO:0000259" key="7">
    <source>
        <dbReference type="Pfam" id="PF00892"/>
    </source>
</evidence>
<evidence type="ECO:0000313" key="8">
    <source>
        <dbReference type="EMBL" id="PSK85939.1"/>
    </source>
</evidence>
<evidence type="ECO:0000256" key="4">
    <source>
        <dbReference type="ARBA" id="ARBA00022989"/>
    </source>
</evidence>
<gene>
    <name evidence="8" type="ORF">CLV79_107169</name>
    <name evidence="9" type="ORF">LOS8367_02571</name>
</gene>
<feature type="transmembrane region" description="Helical" evidence="6">
    <location>
        <begin position="218"/>
        <end position="237"/>
    </location>
</feature>
<evidence type="ECO:0000256" key="6">
    <source>
        <dbReference type="SAM" id="Phobius"/>
    </source>
</evidence>
<dbReference type="EMBL" id="FWFY01000008">
    <property type="protein sequence ID" value="SLN54854.1"/>
    <property type="molecule type" value="Genomic_DNA"/>
</dbReference>
<feature type="transmembrane region" description="Helical" evidence="6">
    <location>
        <begin position="244"/>
        <end position="264"/>
    </location>
</feature>
<keyword evidence="5 6" id="KW-0472">Membrane</keyword>
<comment type="subcellular location">
    <subcellularLocation>
        <location evidence="1">Membrane</location>
        <topology evidence="1">Multi-pass membrane protein</topology>
    </subcellularLocation>
</comment>
<proteinExistence type="inferred from homology"/>
<accession>A0A1X6ZNF0</accession>
<organism evidence="9 10">
    <name type="scientific">Limimaricola soesokkakensis</name>
    <dbReference type="NCBI Taxonomy" id="1343159"/>
    <lineage>
        <taxon>Bacteria</taxon>
        <taxon>Pseudomonadati</taxon>
        <taxon>Pseudomonadota</taxon>
        <taxon>Alphaproteobacteria</taxon>
        <taxon>Rhodobacterales</taxon>
        <taxon>Paracoccaceae</taxon>
        <taxon>Limimaricola</taxon>
    </lineage>
</organism>
<dbReference type="InterPro" id="IPR000620">
    <property type="entry name" value="EamA_dom"/>
</dbReference>
<dbReference type="EMBL" id="PYGB01000007">
    <property type="protein sequence ID" value="PSK85939.1"/>
    <property type="molecule type" value="Genomic_DNA"/>
</dbReference>
<dbReference type="AlphaFoldDB" id="A0A1X6ZNF0"/>
<comment type="similarity">
    <text evidence="2">Belongs to the EamA transporter family.</text>
</comment>
<name>A0A1X6ZNF0_9RHOB</name>
<keyword evidence="3 6" id="KW-0812">Transmembrane</keyword>
<dbReference type="GO" id="GO:0016020">
    <property type="term" value="C:membrane"/>
    <property type="evidence" value="ECO:0007669"/>
    <property type="project" value="UniProtKB-SubCell"/>
</dbReference>
<feature type="transmembrane region" description="Helical" evidence="6">
    <location>
        <begin position="150"/>
        <end position="173"/>
    </location>
</feature>
<feature type="transmembrane region" description="Helical" evidence="6">
    <location>
        <begin position="270"/>
        <end position="287"/>
    </location>
</feature>
<evidence type="ECO:0000313" key="10">
    <source>
        <dbReference type="Proteomes" id="UP000193495"/>
    </source>
</evidence>
<evidence type="ECO:0000256" key="2">
    <source>
        <dbReference type="ARBA" id="ARBA00007362"/>
    </source>
</evidence>
<dbReference type="Pfam" id="PF00892">
    <property type="entry name" value="EamA"/>
    <property type="match status" value="1"/>
</dbReference>
<reference evidence="9 10" key="1">
    <citation type="submission" date="2017-03" db="EMBL/GenBank/DDBJ databases">
        <authorList>
            <person name="Afonso C.L."/>
            <person name="Miller P.J."/>
            <person name="Scott M.A."/>
            <person name="Spackman E."/>
            <person name="Goraichik I."/>
            <person name="Dimitrov K.M."/>
            <person name="Suarez D.L."/>
            <person name="Swayne D.E."/>
        </authorList>
    </citation>
    <scope>NUCLEOTIDE SEQUENCE [LARGE SCALE GENOMIC DNA]</scope>
    <source>
        <strain evidence="9 10">CECT 8367</strain>
    </source>
</reference>
<protein>
    <submittedName>
        <fullName evidence="9">EamA-like transporter family protein</fullName>
    </submittedName>
</protein>
<feature type="transmembrane region" description="Helical" evidence="6">
    <location>
        <begin position="30"/>
        <end position="53"/>
    </location>
</feature>
<dbReference type="RefSeq" id="WP_165761466.1">
    <property type="nucleotide sequence ID" value="NZ_FWFY01000008.1"/>
</dbReference>
<dbReference type="PANTHER" id="PTHR32322:SF2">
    <property type="entry name" value="EAMA DOMAIN-CONTAINING PROTEIN"/>
    <property type="match status" value="1"/>
</dbReference>
<dbReference type="InterPro" id="IPR050638">
    <property type="entry name" value="AA-Vitamin_Transporters"/>
</dbReference>
<keyword evidence="4 6" id="KW-1133">Transmembrane helix</keyword>
<dbReference type="PANTHER" id="PTHR32322">
    <property type="entry name" value="INNER MEMBRANE TRANSPORTER"/>
    <property type="match status" value="1"/>
</dbReference>
<feature type="domain" description="EamA" evidence="7">
    <location>
        <begin position="152"/>
        <end position="285"/>
    </location>
</feature>
<dbReference type="Proteomes" id="UP000193495">
    <property type="component" value="Unassembled WGS sequence"/>
</dbReference>
<feature type="transmembrane region" description="Helical" evidence="6">
    <location>
        <begin position="65"/>
        <end position="86"/>
    </location>
</feature>
<feature type="transmembrane region" description="Helical" evidence="6">
    <location>
        <begin position="185"/>
        <end position="206"/>
    </location>
</feature>
<dbReference type="InterPro" id="IPR037185">
    <property type="entry name" value="EmrE-like"/>
</dbReference>
<feature type="transmembrane region" description="Helical" evidence="6">
    <location>
        <begin position="92"/>
        <end position="113"/>
    </location>
</feature>
<reference evidence="8 11" key="2">
    <citation type="submission" date="2018-03" db="EMBL/GenBank/DDBJ databases">
        <title>Genomic Encyclopedia of Archaeal and Bacterial Type Strains, Phase II (KMG-II): from individual species to whole genera.</title>
        <authorList>
            <person name="Goeker M."/>
        </authorList>
    </citation>
    <scope>NUCLEOTIDE SEQUENCE [LARGE SCALE GENOMIC DNA]</scope>
    <source>
        <strain evidence="8 11">DSM 29956</strain>
    </source>
</reference>
<feature type="transmembrane region" description="Helical" evidence="6">
    <location>
        <begin position="120"/>
        <end position="138"/>
    </location>
</feature>
<keyword evidence="11" id="KW-1185">Reference proteome</keyword>